<dbReference type="InterPro" id="IPR009081">
    <property type="entry name" value="PP-bd_ACP"/>
</dbReference>
<protein>
    <submittedName>
        <fullName evidence="5">Phosphopantetheine-binding protein</fullName>
    </submittedName>
</protein>
<feature type="compositionally biased region" description="Low complexity" evidence="3">
    <location>
        <begin position="70"/>
        <end position="82"/>
    </location>
</feature>
<dbReference type="PANTHER" id="PTHR45527">
    <property type="entry name" value="NONRIBOSOMAL PEPTIDE SYNTHETASE"/>
    <property type="match status" value="1"/>
</dbReference>
<evidence type="ECO:0000259" key="4">
    <source>
        <dbReference type="PROSITE" id="PS50075"/>
    </source>
</evidence>
<dbReference type="PANTHER" id="PTHR45527:SF1">
    <property type="entry name" value="FATTY ACID SYNTHASE"/>
    <property type="match status" value="1"/>
</dbReference>
<sequence length="101" mass="10739">MLGLPAVGLDDGFFDLGGHSLLAVRLISRVRAALGVDLTVRDLFQAPTPAGLDHLLDDREASTRTALVARPRPTSSRSRTPSAGCGSSPTPARTRCRWCRG</sequence>
<evidence type="ECO:0000256" key="1">
    <source>
        <dbReference type="ARBA" id="ARBA00022450"/>
    </source>
</evidence>
<comment type="caution">
    <text evidence="5">The sequence shown here is derived from an EMBL/GenBank/DDBJ whole genome shotgun (WGS) entry which is preliminary data.</text>
</comment>
<feature type="domain" description="Carrier" evidence="4">
    <location>
        <begin position="1"/>
        <end position="60"/>
    </location>
</feature>
<dbReference type="InterPro" id="IPR029058">
    <property type="entry name" value="AB_hydrolase_fold"/>
</dbReference>
<organism evidence="5 6">
    <name type="scientific">Actinokineospora soli</name>
    <dbReference type="NCBI Taxonomy" id="1048753"/>
    <lineage>
        <taxon>Bacteria</taxon>
        <taxon>Bacillati</taxon>
        <taxon>Actinomycetota</taxon>
        <taxon>Actinomycetes</taxon>
        <taxon>Pseudonocardiales</taxon>
        <taxon>Pseudonocardiaceae</taxon>
        <taxon>Actinokineospora</taxon>
    </lineage>
</organism>
<keyword evidence="2" id="KW-0597">Phosphoprotein</keyword>
<dbReference type="Proteomes" id="UP001596512">
    <property type="component" value="Unassembled WGS sequence"/>
</dbReference>
<gene>
    <name evidence="5" type="ORF">ACFQV2_22055</name>
</gene>
<dbReference type="Gene3D" id="3.40.50.1820">
    <property type="entry name" value="alpha/beta hydrolase"/>
    <property type="match status" value="1"/>
</dbReference>
<evidence type="ECO:0000256" key="3">
    <source>
        <dbReference type="SAM" id="MobiDB-lite"/>
    </source>
</evidence>
<reference evidence="6" key="1">
    <citation type="journal article" date="2019" name="Int. J. Syst. Evol. Microbiol.">
        <title>The Global Catalogue of Microorganisms (GCM) 10K type strain sequencing project: providing services to taxonomists for standard genome sequencing and annotation.</title>
        <authorList>
            <consortium name="The Broad Institute Genomics Platform"/>
            <consortium name="The Broad Institute Genome Sequencing Center for Infectious Disease"/>
            <person name="Wu L."/>
            <person name="Ma J."/>
        </authorList>
    </citation>
    <scope>NUCLEOTIDE SEQUENCE [LARGE SCALE GENOMIC DNA]</scope>
    <source>
        <strain evidence="6">JCM 17695</strain>
    </source>
</reference>
<evidence type="ECO:0000256" key="2">
    <source>
        <dbReference type="ARBA" id="ARBA00022553"/>
    </source>
</evidence>
<feature type="region of interest" description="Disordered" evidence="3">
    <location>
        <begin position="64"/>
        <end position="93"/>
    </location>
</feature>
<evidence type="ECO:0000313" key="6">
    <source>
        <dbReference type="Proteomes" id="UP001596512"/>
    </source>
</evidence>
<proteinExistence type="predicted"/>
<dbReference type="SMART" id="SM00823">
    <property type="entry name" value="PKS_PP"/>
    <property type="match status" value="1"/>
</dbReference>
<dbReference type="InterPro" id="IPR006162">
    <property type="entry name" value="Ppantetheine_attach_site"/>
</dbReference>
<evidence type="ECO:0000313" key="5">
    <source>
        <dbReference type="EMBL" id="MFC7615772.1"/>
    </source>
</evidence>
<keyword evidence="6" id="KW-1185">Reference proteome</keyword>
<dbReference type="InterPro" id="IPR020806">
    <property type="entry name" value="PKS_PP-bd"/>
</dbReference>
<dbReference type="PROSITE" id="PS00012">
    <property type="entry name" value="PHOSPHOPANTETHEINE"/>
    <property type="match status" value="1"/>
</dbReference>
<dbReference type="SUPFAM" id="SSF47336">
    <property type="entry name" value="ACP-like"/>
    <property type="match status" value="1"/>
</dbReference>
<keyword evidence="1" id="KW-0596">Phosphopantetheine</keyword>
<dbReference type="EMBL" id="JBHTEY010000004">
    <property type="protein sequence ID" value="MFC7615772.1"/>
    <property type="molecule type" value="Genomic_DNA"/>
</dbReference>
<accession>A0ABW2TPP8</accession>
<dbReference type="PROSITE" id="PS50075">
    <property type="entry name" value="CARRIER"/>
    <property type="match status" value="1"/>
</dbReference>
<dbReference type="InterPro" id="IPR036736">
    <property type="entry name" value="ACP-like_sf"/>
</dbReference>
<name>A0ABW2TPP8_9PSEU</name>
<dbReference type="Pfam" id="PF00550">
    <property type="entry name" value="PP-binding"/>
    <property type="match status" value="1"/>
</dbReference>